<evidence type="ECO:0000313" key="1">
    <source>
        <dbReference type="EMBL" id="ADO38928.1"/>
    </source>
</evidence>
<dbReference type="KEGG" id="elm:ELI_3984"/>
<accession>E3GGX3</accession>
<gene>
    <name evidence="1" type="ordered locus">ELI_3984</name>
</gene>
<dbReference type="Proteomes" id="UP000006873">
    <property type="component" value="Chromosome"/>
</dbReference>
<dbReference type="AlphaFoldDB" id="E3GGX3"/>
<reference evidence="1 2" key="2">
    <citation type="journal article" date="2011" name="J. Bacteriol.">
        <title>Complete genome sequence of a carbon monoxide-utilizing acetogen, Eubacterium limosum KIST612.</title>
        <authorList>
            <person name="Roh H."/>
            <person name="Ko H.J."/>
            <person name="Kim D."/>
            <person name="Choi D.G."/>
            <person name="Park S."/>
            <person name="Kim S."/>
            <person name="Chang I.S."/>
            <person name="Choi I.G."/>
        </authorList>
    </citation>
    <scope>NUCLEOTIDE SEQUENCE [LARGE SCALE GENOMIC DNA]</scope>
    <source>
        <strain evidence="1 2">KIST612</strain>
    </source>
</reference>
<protein>
    <submittedName>
        <fullName evidence="1">Uncharacterized protein</fullName>
    </submittedName>
</protein>
<proteinExistence type="predicted"/>
<sequence length="38" mass="4239">MTSPATKKIKHKTEVSKQKLKSLKSPVPGVLRLLSLCY</sequence>
<dbReference type="EMBL" id="CP002273">
    <property type="protein sequence ID" value="ADO38928.1"/>
    <property type="molecule type" value="Genomic_DNA"/>
</dbReference>
<reference key="1">
    <citation type="submission" date="2010-09" db="EMBL/GenBank/DDBJ databases">
        <authorList>
            <person name="Roh H."/>
            <person name="Ko H.-J."/>
            <person name="Kim D."/>
            <person name="Choi D.G."/>
            <person name="Park S."/>
            <person name="Kim S."/>
            <person name="Kim K.H."/>
            <person name="Chang I.S."/>
            <person name="Choi I.-G."/>
        </authorList>
    </citation>
    <scope>NUCLEOTIDE SEQUENCE</scope>
    <source>
        <strain>KIST612</strain>
    </source>
</reference>
<keyword evidence="2" id="KW-1185">Reference proteome</keyword>
<evidence type="ECO:0000313" key="2">
    <source>
        <dbReference type="Proteomes" id="UP000006873"/>
    </source>
</evidence>
<name>E3GGX3_9FIRM</name>
<dbReference type="HOGENOM" id="CLU_3328054_0_0_9"/>
<organism evidence="1 2">
    <name type="scientific">Eubacterium callanderi</name>
    <dbReference type="NCBI Taxonomy" id="53442"/>
    <lineage>
        <taxon>Bacteria</taxon>
        <taxon>Bacillati</taxon>
        <taxon>Bacillota</taxon>
        <taxon>Clostridia</taxon>
        <taxon>Eubacteriales</taxon>
        <taxon>Eubacteriaceae</taxon>
        <taxon>Eubacterium</taxon>
    </lineage>
</organism>